<gene>
    <name evidence="2" type="ORF">HW555_011436</name>
</gene>
<feature type="region of interest" description="Disordered" evidence="1">
    <location>
        <begin position="59"/>
        <end position="108"/>
    </location>
</feature>
<reference evidence="2" key="1">
    <citation type="submission" date="2020-08" db="EMBL/GenBank/DDBJ databases">
        <title>Spodoptera exigua strain:BAW_Kor-Di-RS1 Genome sequencing and assembly.</title>
        <authorList>
            <person name="Kim J."/>
            <person name="Nam H.Y."/>
            <person name="Kwon M."/>
            <person name="Choi J.H."/>
            <person name="Cho S.R."/>
            <person name="Kim G.-H."/>
        </authorList>
    </citation>
    <scope>NUCLEOTIDE SEQUENCE</scope>
    <source>
        <strain evidence="2">BAW_Kor-Di-RS1</strain>
        <tissue evidence="2">Whole-body</tissue>
    </source>
</reference>
<protein>
    <submittedName>
        <fullName evidence="2">Uncharacterized protein</fullName>
    </submittedName>
</protein>
<feature type="compositionally biased region" description="Basic residues" evidence="1">
    <location>
        <begin position="61"/>
        <end position="79"/>
    </location>
</feature>
<evidence type="ECO:0000313" key="2">
    <source>
        <dbReference type="EMBL" id="KAF9409089.1"/>
    </source>
</evidence>
<comment type="caution">
    <text evidence="2">The sequence shown here is derived from an EMBL/GenBank/DDBJ whole genome shotgun (WGS) entry which is preliminary data.</text>
</comment>
<dbReference type="EMBL" id="JACKWZ010000340">
    <property type="protein sequence ID" value="KAF9409089.1"/>
    <property type="molecule type" value="Genomic_DNA"/>
</dbReference>
<keyword evidence="3" id="KW-1185">Reference proteome</keyword>
<name>A0A835G5D9_SPOEX</name>
<sequence length="174" mass="20611">MVAVVATVAARPQHGHPQKYKHGHVFFPQNMLLHQSHNDKHNTGHLENHEDHVQDEYHQAGHQRLHRDHHYPGHQHKKPHYQDRLFEEHTDQQPSSQTSKQHNEKETEKHVMNMQPEFDLLVGNPYADDKKSQNHACNREVVRNVFIMHQPDKPVRISEFHSDKKIDCVFKIRP</sequence>
<proteinExistence type="predicted"/>
<evidence type="ECO:0000256" key="1">
    <source>
        <dbReference type="SAM" id="MobiDB-lite"/>
    </source>
</evidence>
<organism evidence="2 3">
    <name type="scientific">Spodoptera exigua</name>
    <name type="common">Beet armyworm</name>
    <name type="synonym">Noctua fulgens</name>
    <dbReference type="NCBI Taxonomy" id="7107"/>
    <lineage>
        <taxon>Eukaryota</taxon>
        <taxon>Metazoa</taxon>
        <taxon>Ecdysozoa</taxon>
        <taxon>Arthropoda</taxon>
        <taxon>Hexapoda</taxon>
        <taxon>Insecta</taxon>
        <taxon>Pterygota</taxon>
        <taxon>Neoptera</taxon>
        <taxon>Endopterygota</taxon>
        <taxon>Lepidoptera</taxon>
        <taxon>Glossata</taxon>
        <taxon>Ditrysia</taxon>
        <taxon>Noctuoidea</taxon>
        <taxon>Noctuidae</taxon>
        <taxon>Amphipyrinae</taxon>
        <taxon>Spodoptera</taxon>
    </lineage>
</organism>
<dbReference type="AlphaFoldDB" id="A0A835G5D9"/>
<evidence type="ECO:0000313" key="3">
    <source>
        <dbReference type="Proteomes" id="UP000648187"/>
    </source>
</evidence>
<dbReference type="Proteomes" id="UP000648187">
    <property type="component" value="Unassembled WGS sequence"/>
</dbReference>
<accession>A0A835G5D9</accession>
<feature type="compositionally biased region" description="Basic and acidic residues" evidence="1">
    <location>
        <begin position="80"/>
        <end position="91"/>
    </location>
</feature>